<evidence type="ECO:0000313" key="1">
    <source>
        <dbReference type="EMBL" id="PWN52615.1"/>
    </source>
</evidence>
<dbReference type="Proteomes" id="UP000245626">
    <property type="component" value="Unassembled WGS sequence"/>
</dbReference>
<sequence>MAAPPGPTNYRDSEEDLDPRYATESYQHQTSQPLLSSSSTGRNDLVFDAATDLESQQTSQPHQFGSGANYSRSLGGGGPIRLPGGEGGGGGGFGSGSGGLTQSFNTAINWSLSNVCFIAWTLPPFSSVLVLVWETENDLARFHAYQSGICGVLLILALWIVRSWLGLKTIGLLLGMAALGWFWVCGSTAHKSAPTLSRNPYLPHIGDVAARWVGEE</sequence>
<accession>A0ACD0P3E0</accession>
<reference evidence="1 2" key="1">
    <citation type="journal article" date="2018" name="Mol. Biol. Evol.">
        <title>Broad Genomic Sampling Reveals a Smut Pathogenic Ancestry of the Fungal Clade Ustilaginomycotina.</title>
        <authorList>
            <person name="Kijpornyongpan T."/>
            <person name="Mondo S.J."/>
            <person name="Barry K."/>
            <person name="Sandor L."/>
            <person name="Lee J."/>
            <person name="Lipzen A."/>
            <person name="Pangilinan J."/>
            <person name="LaButti K."/>
            <person name="Hainaut M."/>
            <person name="Henrissat B."/>
            <person name="Grigoriev I.V."/>
            <person name="Spatafora J.W."/>
            <person name="Aime M.C."/>
        </authorList>
    </citation>
    <scope>NUCLEOTIDE SEQUENCE [LARGE SCALE GENOMIC DNA]</scope>
    <source>
        <strain evidence="1 2">SA 807</strain>
    </source>
</reference>
<keyword evidence="2" id="KW-1185">Reference proteome</keyword>
<evidence type="ECO:0000313" key="2">
    <source>
        <dbReference type="Proteomes" id="UP000245626"/>
    </source>
</evidence>
<gene>
    <name evidence="1" type="ORF">IE53DRAFT_402920</name>
</gene>
<proteinExistence type="predicted"/>
<organism evidence="1 2">
    <name type="scientific">Violaceomyces palustris</name>
    <dbReference type="NCBI Taxonomy" id="1673888"/>
    <lineage>
        <taxon>Eukaryota</taxon>
        <taxon>Fungi</taxon>
        <taxon>Dikarya</taxon>
        <taxon>Basidiomycota</taxon>
        <taxon>Ustilaginomycotina</taxon>
        <taxon>Ustilaginomycetes</taxon>
        <taxon>Violaceomycetales</taxon>
        <taxon>Violaceomycetaceae</taxon>
        <taxon>Violaceomyces</taxon>
    </lineage>
</organism>
<dbReference type="EMBL" id="KZ819766">
    <property type="protein sequence ID" value="PWN52615.1"/>
    <property type="molecule type" value="Genomic_DNA"/>
</dbReference>
<name>A0ACD0P3E0_9BASI</name>
<protein>
    <submittedName>
        <fullName evidence="1">Uncharacterized protein</fullName>
    </submittedName>
</protein>